<evidence type="ECO:0000313" key="3">
    <source>
        <dbReference type="EMBL" id="CAF0824279.1"/>
    </source>
</evidence>
<dbReference type="AlphaFoldDB" id="A0A813S428"/>
<protein>
    <recommendedName>
        <fullName evidence="1">TRPM SLOG domain-containing protein</fullName>
    </recommendedName>
</protein>
<evidence type="ECO:0000259" key="1">
    <source>
        <dbReference type="Pfam" id="PF18139"/>
    </source>
</evidence>
<dbReference type="Proteomes" id="UP000663877">
    <property type="component" value="Unassembled WGS sequence"/>
</dbReference>
<dbReference type="InterPro" id="IPR050927">
    <property type="entry name" value="TRPM"/>
</dbReference>
<comment type="caution">
    <text evidence="2">The sequence shown here is derived from an EMBL/GenBank/DDBJ whole genome shotgun (WGS) entry which is preliminary data.</text>
</comment>
<evidence type="ECO:0000313" key="2">
    <source>
        <dbReference type="EMBL" id="CAF0790531.1"/>
    </source>
</evidence>
<dbReference type="EMBL" id="CAJNOM010000022">
    <property type="protein sequence ID" value="CAF0824279.1"/>
    <property type="molecule type" value="Genomic_DNA"/>
</dbReference>
<dbReference type="Proteomes" id="UP000663832">
    <property type="component" value="Unassembled WGS sequence"/>
</dbReference>
<accession>A0A813S428</accession>
<feature type="domain" description="TRPM SLOG" evidence="1">
    <location>
        <begin position="3"/>
        <end position="158"/>
    </location>
</feature>
<gene>
    <name evidence="2" type="ORF">BJG266_LOCUS4648</name>
    <name evidence="3" type="ORF">QVE165_LOCUS5431</name>
</gene>
<proteinExistence type="predicted"/>
<sequence>MIKLVGTTLQTDAVETDVPCIGFCNWKRISASSHGKPNNNQRPIQHDQMNITSIDDCELESNHTHFVLFDHEIDNVESIQLKRGEIERQLSKTLLENKTINDDNHSKSVFRNTVPIVTLLLGGNFTTLNVICEGLKNETPVVAVLGTGHLADIVAILCLDLQLQEFTAPGTYTGLRCKGRPCAKCHKCCDWHFTGDQDKWNWVCTWRHWEKVDEDRWDNDDCCNLFKKPVDATCCRYGYYHKGLYYYCCGGLDFLSDVCLCKKH</sequence>
<dbReference type="GO" id="GO:0005886">
    <property type="term" value="C:plasma membrane"/>
    <property type="evidence" value="ECO:0007669"/>
    <property type="project" value="TreeGrafter"/>
</dbReference>
<evidence type="ECO:0000313" key="4">
    <source>
        <dbReference type="Proteomes" id="UP000663832"/>
    </source>
</evidence>
<evidence type="ECO:0000313" key="5">
    <source>
        <dbReference type="Proteomes" id="UP000663877"/>
    </source>
</evidence>
<name>A0A813S428_9BILA</name>
<dbReference type="PANTHER" id="PTHR13800">
    <property type="entry name" value="TRANSIENT RECEPTOR POTENTIAL CATION CHANNEL, SUBFAMILY M, MEMBER 6"/>
    <property type="match status" value="1"/>
</dbReference>
<organism evidence="2 5">
    <name type="scientific">Adineta steineri</name>
    <dbReference type="NCBI Taxonomy" id="433720"/>
    <lineage>
        <taxon>Eukaryota</taxon>
        <taxon>Metazoa</taxon>
        <taxon>Spiralia</taxon>
        <taxon>Gnathifera</taxon>
        <taxon>Rotifera</taxon>
        <taxon>Eurotatoria</taxon>
        <taxon>Bdelloidea</taxon>
        <taxon>Adinetida</taxon>
        <taxon>Adinetidae</taxon>
        <taxon>Adineta</taxon>
    </lineage>
</organism>
<dbReference type="EMBL" id="CAJNOI010000011">
    <property type="protein sequence ID" value="CAF0790531.1"/>
    <property type="molecule type" value="Genomic_DNA"/>
</dbReference>
<keyword evidence="4" id="KW-1185">Reference proteome</keyword>
<dbReference type="PANTHER" id="PTHR13800:SF12">
    <property type="entry name" value="TRANSIENT RECEPTOR POTENTIAL CATION CHANNEL SUBFAMILY M MEMBER-LIKE 2"/>
    <property type="match status" value="1"/>
</dbReference>
<dbReference type="InterPro" id="IPR041491">
    <property type="entry name" value="TRPM_SLOG"/>
</dbReference>
<dbReference type="Pfam" id="PF18139">
    <property type="entry name" value="LSDAT_euk"/>
    <property type="match status" value="1"/>
</dbReference>
<dbReference type="GO" id="GO:0099604">
    <property type="term" value="F:ligand-gated calcium channel activity"/>
    <property type="evidence" value="ECO:0007669"/>
    <property type="project" value="TreeGrafter"/>
</dbReference>
<reference evidence="2" key="1">
    <citation type="submission" date="2021-02" db="EMBL/GenBank/DDBJ databases">
        <authorList>
            <person name="Nowell W R."/>
        </authorList>
    </citation>
    <scope>NUCLEOTIDE SEQUENCE</scope>
</reference>